<dbReference type="Proteomes" id="UP000663842">
    <property type="component" value="Unassembled WGS sequence"/>
</dbReference>
<gene>
    <name evidence="1" type="ORF">UXM345_LOCUS37009</name>
</gene>
<evidence type="ECO:0000313" key="2">
    <source>
        <dbReference type="Proteomes" id="UP000663842"/>
    </source>
</evidence>
<proteinExistence type="predicted"/>
<feature type="non-terminal residue" evidence="1">
    <location>
        <position position="58"/>
    </location>
</feature>
<dbReference type="EMBL" id="CAJOBF010018821">
    <property type="protein sequence ID" value="CAF4371846.1"/>
    <property type="molecule type" value="Genomic_DNA"/>
</dbReference>
<accession>A0A820MFL0</accession>
<organism evidence="1 2">
    <name type="scientific">Rotaria magnacalcarata</name>
    <dbReference type="NCBI Taxonomy" id="392030"/>
    <lineage>
        <taxon>Eukaryota</taxon>
        <taxon>Metazoa</taxon>
        <taxon>Spiralia</taxon>
        <taxon>Gnathifera</taxon>
        <taxon>Rotifera</taxon>
        <taxon>Eurotatoria</taxon>
        <taxon>Bdelloidea</taxon>
        <taxon>Philodinida</taxon>
        <taxon>Philodinidae</taxon>
        <taxon>Rotaria</taxon>
    </lineage>
</organism>
<name>A0A820MFL0_9BILA</name>
<evidence type="ECO:0000313" key="1">
    <source>
        <dbReference type="EMBL" id="CAF4371846.1"/>
    </source>
</evidence>
<protein>
    <submittedName>
        <fullName evidence="1">Uncharacterized protein</fullName>
    </submittedName>
</protein>
<dbReference type="AlphaFoldDB" id="A0A820MFL0"/>
<comment type="caution">
    <text evidence="1">The sequence shown here is derived from an EMBL/GenBank/DDBJ whole genome shotgun (WGS) entry which is preliminary data.</text>
</comment>
<sequence length="58" mass="6779">MVINTPALKIESRGAVFSSSSLSLSSISSWLSLLQPQLFKVEKHHFHHHRLHHHQYHR</sequence>
<reference evidence="1" key="1">
    <citation type="submission" date="2021-02" db="EMBL/GenBank/DDBJ databases">
        <authorList>
            <person name="Nowell W R."/>
        </authorList>
    </citation>
    <scope>NUCLEOTIDE SEQUENCE</scope>
</reference>